<protein>
    <submittedName>
        <fullName evidence="3">EAL domain-containing protein</fullName>
    </submittedName>
</protein>
<evidence type="ECO:0000256" key="1">
    <source>
        <dbReference type="SAM" id="Phobius"/>
    </source>
</evidence>
<dbReference type="InterPro" id="IPR050706">
    <property type="entry name" value="Cyclic-di-GMP_PDE-like"/>
</dbReference>
<organism evidence="3 4">
    <name type="scientific">Hydrogenophaga atypica</name>
    <dbReference type="NCBI Taxonomy" id="249409"/>
    <lineage>
        <taxon>Bacteria</taxon>
        <taxon>Pseudomonadati</taxon>
        <taxon>Pseudomonadota</taxon>
        <taxon>Betaproteobacteria</taxon>
        <taxon>Burkholderiales</taxon>
        <taxon>Comamonadaceae</taxon>
        <taxon>Hydrogenophaga</taxon>
    </lineage>
</organism>
<feature type="transmembrane region" description="Helical" evidence="1">
    <location>
        <begin position="191"/>
        <end position="213"/>
    </location>
</feature>
<dbReference type="SMART" id="SM00052">
    <property type="entry name" value="EAL"/>
    <property type="match status" value="1"/>
</dbReference>
<comment type="caution">
    <text evidence="3">The sequence shown here is derived from an EMBL/GenBank/DDBJ whole genome shotgun (WGS) entry which is preliminary data.</text>
</comment>
<feature type="transmembrane region" description="Helical" evidence="1">
    <location>
        <begin position="46"/>
        <end position="68"/>
    </location>
</feature>
<dbReference type="InterPro" id="IPR043128">
    <property type="entry name" value="Rev_trsase/Diguanyl_cyclase"/>
</dbReference>
<keyword evidence="1" id="KW-0472">Membrane</keyword>
<dbReference type="PANTHER" id="PTHR33121:SF15">
    <property type="entry name" value="BLUE LIGHT- AND TEMPERATURE-REGULATED ANTIREPRESSOR BLUF"/>
    <property type="match status" value="1"/>
</dbReference>
<dbReference type="InterPro" id="IPR001633">
    <property type="entry name" value="EAL_dom"/>
</dbReference>
<feature type="transmembrane region" description="Helical" evidence="1">
    <location>
        <begin position="12"/>
        <end position="34"/>
    </location>
</feature>
<feature type="domain" description="EAL" evidence="2">
    <location>
        <begin position="406"/>
        <end position="658"/>
    </location>
</feature>
<gene>
    <name evidence="3" type="ORF">ACFQPB_11290</name>
</gene>
<feature type="transmembrane region" description="Helical" evidence="1">
    <location>
        <begin position="151"/>
        <end position="171"/>
    </location>
</feature>
<name>A0ABW2QJ48_9BURK</name>
<dbReference type="EMBL" id="JBHTCA010000006">
    <property type="protein sequence ID" value="MFC7409445.1"/>
    <property type="molecule type" value="Genomic_DNA"/>
</dbReference>
<keyword evidence="4" id="KW-1185">Reference proteome</keyword>
<evidence type="ECO:0000313" key="4">
    <source>
        <dbReference type="Proteomes" id="UP001596501"/>
    </source>
</evidence>
<dbReference type="RefSeq" id="WP_382223145.1">
    <property type="nucleotide sequence ID" value="NZ_JBHTCA010000006.1"/>
</dbReference>
<dbReference type="PROSITE" id="PS50883">
    <property type="entry name" value="EAL"/>
    <property type="match status" value="1"/>
</dbReference>
<dbReference type="Gene3D" id="3.30.70.270">
    <property type="match status" value="1"/>
</dbReference>
<dbReference type="Proteomes" id="UP001596501">
    <property type="component" value="Unassembled WGS sequence"/>
</dbReference>
<dbReference type="CDD" id="cd01948">
    <property type="entry name" value="EAL"/>
    <property type="match status" value="1"/>
</dbReference>
<dbReference type="Pfam" id="PF00990">
    <property type="entry name" value="GGDEF"/>
    <property type="match status" value="1"/>
</dbReference>
<dbReference type="SUPFAM" id="SSF55073">
    <property type="entry name" value="Nucleotide cyclase"/>
    <property type="match status" value="1"/>
</dbReference>
<dbReference type="InterPro" id="IPR000160">
    <property type="entry name" value="GGDEF_dom"/>
</dbReference>
<dbReference type="InterPro" id="IPR029787">
    <property type="entry name" value="Nucleotide_cyclase"/>
</dbReference>
<feature type="transmembrane region" description="Helical" evidence="1">
    <location>
        <begin position="80"/>
        <end position="100"/>
    </location>
</feature>
<keyword evidence="1" id="KW-0812">Transmembrane</keyword>
<dbReference type="PANTHER" id="PTHR33121">
    <property type="entry name" value="CYCLIC DI-GMP PHOSPHODIESTERASE PDEF"/>
    <property type="match status" value="1"/>
</dbReference>
<dbReference type="Gene3D" id="3.20.20.450">
    <property type="entry name" value="EAL domain"/>
    <property type="match status" value="1"/>
</dbReference>
<dbReference type="SMART" id="SM00267">
    <property type="entry name" value="GGDEF"/>
    <property type="match status" value="1"/>
</dbReference>
<dbReference type="InterPro" id="IPR035919">
    <property type="entry name" value="EAL_sf"/>
</dbReference>
<accession>A0ABW2QJ48</accession>
<dbReference type="SUPFAM" id="SSF141868">
    <property type="entry name" value="EAL domain-like"/>
    <property type="match status" value="1"/>
</dbReference>
<evidence type="ECO:0000259" key="2">
    <source>
        <dbReference type="PROSITE" id="PS50883"/>
    </source>
</evidence>
<feature type="transmembrane region" description="Helical" evidence="1">
    <location>
        <begin position="112"/>
        <end position="130"/>
    </location>
</feature>
<evidence type="ECO:0000313" key="3">
    <source>
        <dbReference type="EMBL" id="MFC7409445.1"/>
    </source>
</evidence>
<sequence>MSWLELIRYELGPIPMFMWQYAAVLGLMALMLVLTRPLHIGPRQAGWLHSVVLAVAGYGISALLHIYLPPPSSAPIRYDLLFLAGMLGGWRGGLLGYVLIFGARLQFAGTVQGVYTGIDMAIVTLGGIWAHHWYRHLDLADVGLRQMLWMWAMRSLTLVVSGLVLLGLHHLPDGWVVFDLLPRTNSLGSLVRKTLMAAPALLFFVCVFAMFRLDAHDRRRQRLDWDSSRKDSLTQLPNRRALGEHLARHFGRPAPHKMALICIGVNNHTQMLLAQGHGWGDKFLQQLAITVHEEPIKSLLHAFELRVFQFTDLSLVLVLDGINPADLDDSGLATRLHQELSLKMHSHTANGPTPSLAMTVATCDAQRHADAASALRDLGLYLHAHGHELRTVTFLHTSFTHVARREAQLLACLVDWIDNNNPPLAYMPKFHLRTRAVVGAEALLRFNDGLGQHVPPGQVLVLAARHKLLPAFEWCTIERACRDYQRWSLAGGARPLSVNISSASLVTANFALRLAALLKRMDLPPEALVLEVTEYDPVPDIDTVRENVQHLNQQRIKLSLDDFGSGYSGLAVLARFQFSELKVDHTMIALIGNARMRAAIELALESAQRYNATFVAEGVETWSQLDELLALGITQGQGHLLSRELSLEALMERAAYAEAQEEPNVLPLAA</sequence>
<reference evidence="4" key="1">
    <citation type="journal article" date="2019" name="Int. J. Syst. Evol. Microbiol.">
        <title>The Global Catalogue of Microorganisms (GCM) 10K type strain sequencing project: providing services to taxonomists for standard genome sequencing and annotation.</title>
        <authorList>
            <consortium name="The Broad Institute Genomics Platform"/>
            <consortium name="The Broad Institute Genome Sequencing Center for Infectious Disease"/>
            <person name="Wu L."/>
            <person name="Ma J."/>
        </authorList>
    </citation>
    <scope>NUCLEOTIDE SEQUENCE [LARGE SCALE GENOMIC DNA]</scope>
    <source>
        <strain evidence="4">CGMCC 1.12371</strain>
    </source>
</reference>
<dbReference type="Pfam" id="PF00563">
    <property type="entry name" value="EAL"/>
    <property type="match status" value="1"/>
</dbReference>
<keyword evidence="1" id="KW-1133">Transmembrane helix</keyword>
<proteinExistence type="predicted"/>